<name>A0A166KU23_9AGAM</name>
<evidence type="ECO:0000313" key="3">
    <source>
        <dbReference type="Proteomes" id="UP000076532"/>
    </source>
</evidence>
<accession>A0A166KU23</accession>
<keyword evidence="1" id="KW-0472">Membrane</keyword>
<keyword evidence="3" id="KW-1185">Reference proteome</keyword>
<reference evidence="2 3" key="1">
    <citation type="journal article" date="2016" name="Mol. Biol. Evol.">
        <title>Comparative Genomics of Early-Diverging Mushroom-Forming Fungi Provides Insights into the Origins of Lignocellulose Decay Capabilities.</title>
        <authorList>
            <person name="Nagy L.G."/>
            <person name="Riley R."/>
            <person name="Tritt A."/>
            <person name="Adam C."/>
            <person name="Daum C."/>
            <person name="Floudas D."/>
            <person name="Sun H."/>
            <person name="Yadav J.S."/>
            <person name="Pangilinan J."/>
            <person name="Larsson K.H."/>
            <person name="Matsuura K."/>
            <person name="Barry K."/>
            <person name="Labutti K."/>
            <person name="Kuo R."/>
            <person name="Ohm R.A."/>
            <person name="Bhattacharya S.S."/>
            <person name="Shirouzu T."/>
            <person name="Yoshinaga Y."/>
            <person name="Martin F.M."/>
            <person name="Grigoriev I.V."/>
            <person name="Hibbett D.S."/>
        </authorList>
    </citation>
    <scope>NUCLEOTIDE SEQUENCE [LARGE SCALE GENOMIC DNA]</scope>
    <source>
        <strain evidence="2 3">CBS 109695</strain>
    </source>
</reference>
<sequence length="77" mass="8246">MGTQDDDAGLSKLAQVPNLYAGRPNEMELLQADAITLVFAMVFGAVHSSIALVGAPAIYVFLLVLWAFALEAAVKFY</sequence>
<dbReference type="OrthoDB" id="9451547at2759"/>
<evidence type="ECO:0000256" key="1">
    <source>
        <dbReference type="SAM" id="Phobius"/>
    </source>
</evidence>
<gene>
    <name evidence="2" type="ORF">FIBSPDRAFT_953093</name>
</gene>
<feature type="transmembrane region" description="Helical" evidence="1">
    <location>
        <begin position="56"/>
        <end position="74"/>
    </location>
</feature>
<dbReference type="Proteomes" id="UP000076532">
    <property type="component" value="Unassembled WGS sequence"/>
</dbReference>
<dbReference type="AlphaFoldDB" id="A0A166KU23"/>
<proteinExistence type="predicted"/>
<keyword evidence="1" id="KW-0812">Transmembrane</keyword>
<evidence type="ECO:0000313" key="2">
    <source>
        <dbReference type="EMBL" id="KZP22251.1"/>
    </source>
</evidence>
<protein>
    <submittedName>
        <fullName evidence="2">Uncharacterized protein</fullName>
    </submittedName>
</protein>
<dbReference type="EMBL" id="KV417541">
    <property type="protein sequence ID" value="KZP22251.1"/>
    <property type="molecule type" value="Genomic_DNA"/>
</dbReference>
<keyword evidence="1" id="KW-1133">Transmembrane helix</keyword>
<organism evidence="2 3">
    <name type="scientific">Athelia psychrophila</name>
    <dbReference type="NCBI Taxonomy" id="1759441"/>
    <lineage>
        <taxon>Eukaryota</taxon>
        <taxon>Fungi</taxon>
        <taxon>Dikarya</taxon>
        <taxon>Basidiomycota</taxon>
        <taxon>Agaricomycotina</taxon>
        <taxon>Agaricomycetes</taxon>
        <taxon>Agaricomycetidae</taxon>
        <taxon>Atheliales</taxon>
        <taxon>Atheliaceae</taxon>
        <taxon>Athelia</taxon>
    </lineage>
</organism>